<sequence>MKLLHPAKPASVYRVDSKAWFRMKVGEFIRALRQGGRWGTNEPILRRDR</sequence>
<dbReference type="AlphaFoldDB" id="A0A0F9BTC5"/>
<name>A0A0F9BTC5_9ZZZZ</name>
<evidence type="ECO:0000313" key="1">
    <source>
        <dbReference type="EMBL" id="KKL17137.1"/>
    </source>
</evidence>
<gene>
    <name evidence="1" type="ORF">LCGC14_2488540</name>
</gene>
<protein>
    <submittedName>
        <fullName evidence="1">Uncharacterized protein</fullName>
    </submittedName>
</protein>
<comment type="caution">
    <text evidence="1">The sequence shown here is derived from an EMBL/GenBank/DDBJ whole genome shotgun (WGS) entry which is preliminary data.</text>
</comment>
<reference evidence="1" key="1">
    <citation type="journal article" date="2015" name="Nature">
        <title>Complex archaea that bridge the gap between prokaryotes and eukaryotes.</title>
        <authorList>
            <person name="Spang A."/>
            <person name="Saw J.H."/>
            <person name="Jorgensen S.L."/>
            <person name="Zaremba-Niedzwiedzka K."/>
            <person name="Martijn J."/>
            <person name="Lind A.E."/>
            <person name="van Eijk R."/>
            <person name="Schleper C."/>
            <person name="Guy L."/>
            <person name="Ettema T.J."/>
        </authorList>
    </citation>
    <scope>NUCLEOTIDE SEQUENCE</scope>
</reference>
<proteinExistence type="predicted"/>
<organism evidence="1">
    <name type="scientific">marine sediment metagenome</name>
    <dbReference type="NCBI Taxonomy" id="412755"/>
    <lineage>
        <taxon>unclassified sequences</taxon>
        <taxon>metagenomes</taxon>
        <taxon>ecological metagenomes</taxon>
    </lineage>
</organism>
<accession>A0A0F9BTC5</accession>
<dbReference type="EMBL" id="LAZR01039381">
    <property type="protein sequence ID" value="KKL17137.1"/>
    <property type="molecule type" value="Genomic_DNA"/>
</dbReference>